<evidence type="ECO:0000313" key="2">
    <source>
        <dbReference type="EMBL" id="OAG74983.1"/>
    </source>
</evidence>
<proteinExistence type="predicted"/>
<gene>
    <name evidence="2" type="ORF">Amal_03854</name>
</gene>
<feature type="region of interest" description="Disordered" evidence="1">
    <location>
        <begin position="1"/>
        <end position="30"/>
    </location>
</feature>
<feature type="region of interest" description="Disordered" evidence="1">
    <location>
        <begin position="42"/>
        <end position="67"/>
    </location>
</feature>
<reference evidence="2 3" key="1">
    <citation type="submission" date="2016-03" db="EMBL/GenBank/DDBJ databases">
        <title>Draft genome sequence of Acetobacter malorum CECT 7742, a strain isolated from strawberry vinegar.</title>
        <authorList>
            <person name="Sainz F."/>
            <person name="Mas A."/>
            <person name="Torija M.J."/>
        </authorList>
    </citation>
    <scope>NUCLEOTIDE SEQUENCE [LARGE SCALE GENOMIC DNA]</scope>
    <source>
        <strain evidence="2 3">CECT 7742</strain>
    </source>
</reference>
<sequence>MVPSISVLASSSGGEKVGEGTGSGTPEGRISVASGTFAACAAETESRQTSPPQSCASRGDFSMSEPAERRRCGAYKGRMVGDVARLLLLTR</sequence>
<evidence type="ECO:0000313" key="3">
    <source>
        <dbReference type="Proteomes" id="UP000077349"/>
    </source>
</evidence>
<protein>
    <submittedName>
        <fullName evidence="2">Uncharacterized protein</fullName>
    </submittedName>
</protein>
<dbReference type="EMBL" id="LVHD01000183">
    <property type="protein sequence ID" value="OAG74983.1"/>
    <property type="molecule type" value="Genomic_DNA"/>
</dbReference>
<dbReference type="AlphaFoldDB" id="A0A177G3Q1"/>
<accession>A0A177G3Q1</accession>
<dbReference type="Proteomes" id="UP000077349">
    <property type="component" value="Unassembled WGS sequence"/>
</dbReference>
<organism evidence="2 3">
    <name type="scientific">Acetobacter malorum</name>
    <dbReference type="NCBI Taxonomy" id="178901"/>
    <lineage>
        <taxon>Bacteria</taxon>
        <taxon>Pseudomonadati</taxon>
        <taxon>Pseudomonadota</taxon>
        <taxon>Alphaproteobacteria</taxon>
        <taxon>Acetobacterales</taxon>
        <taxon>Acetobacteraceae</taxon>
        <taxon>Acetobacter</taxon>
    </lineage>
</organism>
<name>A0A177G3Q1_9PROT</name>
<evidence type="ECO:0000256" key="1">
    <source>
        <dbReference type="SAM" id="MobiDB-lite"/>
    </source>
</evidence>
<feature type="compositionally biased region" description="Polar residues" evidence="1">
    <location>
        <begin position="47"/>
        <end position="56"/>
    </location>
</feature>
<comment type="caution">
    <text evidence="2">The sequence shown here is derived from an EMBL/GenBank/DDBJ whole genome shotgun (WGS) entry which is preliminary data.</text>
</comment>